<evidence type="ECO:0000313" key="2">
    <source>
        <dbReference type="EMBL" id="MBO8426649.1"/>
    </source>
</evidence>
<accession>A0A9D9GW06</accession>
<protein>
    <submittedName>
        <fullName evidence="2">Helix-turn-helix transcriptional regulator</fullName>
    </submittedName>
</protein>
<sequence>MDKKFASRFAEALDHSGLKQSDLAKRLGVNRSSISRYRSGDCVPEDFEFIRRMAEELGVSPAWLSGMEEKKENEPICKKGMTRNKIDRRLDSLDEKGLSKVLLFIDEFLLDDKK</sequence>
<dbReference type="GO" id="GO:0003677">
    <property type="term" value="F:DNA binding"/>
    <property type="evidence" value="ECO:0007669"/>
    <property type="project" value="InterPro"/>
</dbReference>
<dbReference type="PROSITE" id="PS50943">
    <property type="entry name" value="HTH_CROC1"/>
    <property type="match status" value="1"/>
</dbReference>
<dbReference type="SUPFAM" id="SSF47413">
    <property type="entry name" value="lambda repressor-like DNA-binding domains"/>
    <property type="match status" value="1"/>
</dbReference>
<dbReference type="EMBL" id="JADINA010000032">
    <property type="protein sequence ID" value="MBO8426649.1"/>
    <property type="molecule type" value="Genomic_DNA"/>
</dbReference>
<comment type="caution">
    <text evidence="2">The sequence shown here is derived from an EMBL/GenBank/DDBJ whole genome shotgun (WGS) entry which is preliminary data.</text>
</comment>
<dbReference type="Proteomes" id="UP000823634">
    <property type="component" value="Unassembled WGS sequence"/>
</dbReference>
<reference evidence="2" key="2">
    <citation type="journal article" date="2021" name="PeerJ">
        <title>Extensive microbial diversity within the chicken gut microbiome revealed by metagenomics and culture.</title>
        <authorList>
            <person name="Gilroy R."/>
            <person name="Ravi A."/>
            <person name="Getino M."/>
            <person name="Pursley I."/>
            <person name="Horton D.L."/>
            <person name="Alikhan N.F."/>
            <person name="Baker D."/>
            <person name="Gharbi K."/>
            <person name="Hall N."/>
            <person name="Watson M."/>
            <person name="Adriaenssens E.M."/>
            <person name="Foster-Nyarko E."/>
            <person name="Jarju S."/>
            <person name="Secka A."/>
            <person name="Antonio M."/>
            <person name="Oren A."/>
            <person name="Chaudhuri R.R."/>
            <person name="La Ragione R."/>
            <person name="Hildebrand F."/>
            <person name="Pallen M.J."/>
        </authorList>
    </citation>
    <scope>NUCLEOTIDE SEQUENCE</scope>
    <source>
        <strain evidence="2">17113</strain>
    </source>
</reference>
<dbReference type="InterPro" id="IPR001387">
    <property type="entry name" value="Cro/C1-type_HTH"/>
</dbReference>
<evidence type="ECO:0000259" key="1">
    <source>
        <dbReference type="PROSITE" id="PS50943"/>
    </source>
</evidence>
<reference evidence="2" key="1">
    <citation type="submission" date="2020-10" db="EMBL/GenBank/DDBJ databases">
        <authorList>
            <person name="Gilroy R."/>
        </authorList>
    </citation>
    <scope>NUCLEOTIDE SEQUENCE</scope>
    <source>
        <strain evidence="2">17113</strain>
    </source>
</reference>
<feature type="domain" description="HTH cro/C1-type" evidence="1">
    <location>
        <begin position="17"/>
        <end position="64"/>
    </location>
</feature>
<name>A0A9D9GW06_9FIRM</name>
<dbReference type="InterPro" id="IPR010982">
    <property type="entry name" value="Lambda_DNA-bd_dom_sf"/>
</dbReference>
<evidence type="ECO:0000313" key="3">
    <source>
        <dbReference type="Proteomes" id="UP000823634"/>
    </source>
</evidence>
<dbReference type="CDD" id="cd00093">
    <property type="entry name" value="HTH_XRE"/>
    <property type="match status" value="1"/>
</dbReference>
<dbReference type="AlphaFoldDB" id="A0A9D9GW06"/>
<gene>
    <name evidence="2" type="ORF">IAC61_04950</name>
</gene>
<dbReference type="Gene3D" id="1.10.260.40">
    <property type="entry name" value="lambda repressor-like DNA-binding domains"/>
    <property type="match status" value="1"/>
</dbReference>
<dbReference type="Pfam" id="PF12844">
    <property type="entry name" value="HTH_19"/>
    <property type="match status" value="1"/>
</dbReference>
<proteinExistence type="predicted"/>
<organism evidence="2 3">
    <name type="scientific">Candidatus Alloenteromonas pullistercoris</name>
    <dbReference type="NCBI Taxonomy" id="2840785"/>
    <lineage>
        <taxon>Bacteria</taxon>
        <taxon>Bacillati</taxon>
        <taxon>Bacillota</taxon>
        <taxon>Bacillota incertae sedis</taxon>
        <taxon>Candidatus Alloenteromonas</taxon>
    </lineage>
</organism>
<dbReference type="SMART" id="SM00530">
    <property type="entry name" value="HTH_XRE"/>
    <property type="match status" value="1"/>
</dbReference>